<proteinExistence type="predicted"/>
<keyword evidence="2" id="KW-1185">Reference proteome</keyword>
<organism evidence="1 2">
    <name type="scientific">Microbulbifer epialgicus</name>
    <dbReference type="NCBI Taxonomy" id="393907"/>
    <lineage>
        <taxon>Bacteria</taxon>
        <taxon>Pseudomonadati</taxon>
        <taxon>Pseudomonadota</taxon>
        <taxon>Gammaproteobacteria</taxon>
        <taxon>Cellvibrionales</taxon>
        <taxon>Microbulbiferaceae</taxon>
        <taxon>Microbulbifer</taxon>
    </lineage>
</organism>
<dbReference type="RefSeq" id="WP_371837803.1">
    <property type="nucleotide sequence ID" value="NZ_JBGMEK010000006.1"/>
</dbReference>
<dbReference type="Proteomes" id="UP001569428">
    <property type="component" value="Unassembled WGS sequence"/>
</dbReference>
<reference evidence="1 2" key="1">
    <citation type="submission" date="2024-08" db="EMBL/GenBank/DDBJ databases">
        <authorList>
            <person name="Ishaq N."/>
        </authorList>
    </citation>
    <scope>NUCLEOTIDE SEQUENCE [LARGE SCALE GENOMIC DNA]</scope>
    <source>
        <strain evidence="1 2">DSM 18651</strain>
    </source>
</reference>
<evidence type="ECO:0000313" key="2">
    <source>
        <dbReference type="Proteomes" id="UP001569428"/>
    </source>
</evidence>
<evidence type="ECO:0000313" key="1">
    <source>
        <dbReference type="EMBL" id="MFA0810195.1"/>
    </source>
</evidence>
<protein>
    <submittedName>
        <fullName evidence="1">Uncharacterized protein</fullName>
    </submittedName>
</protein>
<comment type="caution">
    <text evidence="1">The sequence shown here is derived from an EMBL/GenBank/DDBJ whole genome shotgun (WGS) entry which is preliminary data.</text>
</comment>
<dbReference type="EMBL" id="JBGMEK010000006">
    <property type="protein sequence ID" value="MFA0810195.1"/>
    <property type="molecule type" value="Genomic_DNA"/>
</dbReference>
<name>A0ABV4NX26_9GAMM</name>
<gene>
    <name evidence="1" type="ORF">ACCI49_04620</name>
</gene>
<accession>A0ABV4NX26</accession>
<sequence>MYIKSLWLDNKGETEQLLQSLNQYLDGFAELPELIYIVSAGEANVLLEQRVMQFITKLEESAHNILFVGSACTSFHAAILSYSRRAEADALIINLEVGKERQQECLDSLGIGVKAGQDGLSVITGVAVTWITRKYHEQSICQISSCDILSQSPSLTGAHELVKSLKRIMSVNFDDASQVVSFDIESKWAKGLLKGFSGTERSTWLPSIEKDGLHYLSIKPLAEIRKYFLEKKLENLWLITLGGGGRAGCIKVVSPAIDRARLLSRLVHTETLSLEDAFSDFSTAQHIGDTLGQDYLPHVREALSYPKRKYRGRHNQIFHWVLNSGSWRSLLENQGAKHG</sequence>